<dbReference type="EMBL" id="LN899824">
    <property type="protein sequence ID" value="CUV31280.1"/>
    <property type="molecule type" value="Genomic_DNA"/>
</dbReference>
<evidence type="ECO:0000313" key="11">
    <source>
        <dbReference type="EMBL" id="QOK97002.1"/>
    </source>
</evidence>
<evidence type="ECO:0000313" key="3">
    <source>
        <dbReference type="EMBL" id="CUV19180.1"/>
    </source>
</evidence>
<dbReference type="EMBL" id="LN899820">
    <property type="protein sequence ID" value="CUV54089.1"/>
    <property type="molecule type" value="Genomic_DNA"/>
</dbReference>
<keyword evidence="1 8" id="KW-0812">Transmembrane</keyword>
<reference evidence="11" key="4">
    <citation type="submission" date="2020-04" db="EMBL/GenBank/DDBJ databases">
        <title>Ralstonia pseudosolanacearum UW576, UW763, UW773, and UW774.</title>
        <authorList>
            <person name="Steidl O."/>
            <person name="Truchon A."/>
            <person name="Allen C."/>
        </authorList>
    </citation>
    <scope>NUCLEOTIDE SEQUENCE</scope>
    <source>
        <strain evidence="11">RUN2474</strain>
    </source>
</reference>
<dbReference type="RefSeq" id="WP_011001231.1">
    <property type="nucleotide sequence ID" value="NZ_CP103852.1"/>
</dbReference>
<dbReference type="EMBL" id="CP085043">
    <property type="protein sequence ID" value="UZF13637.1"/>
    <property type="molecule type" value="Genomic_DNA"/>
</dbReference>
<dbReference type="EMBL" id="LN899821">
    <property type="protein sequence ID" value="CUV19180.1"/>
    <property type="molecule type" value="Genomic_DNA"/>
</dbReference>
<reference evidence="8" key="1">
    <citation type="submission" date="2015-10" db="EMBL/GenBank/DDBJ databases">
        <authorList>
            <person name="Gilbert D.G."/>
        </authorList>
    </citation>
    <scope>NUCLEOTIDE SEQUENCE</scope>
    <source>
        <strain evidence="8">Phyl III-seqv23</strain>
    </source>
</reference>
<dbReference type="AlphaFoldDB" id="A0A0K1ZLL7"/>
<dbReference type="Proteomes" id="UP000262427">
    <property type="component" value="Chromosome CM"/>
</dbReference>
<accession>A0A0K1ZLL7</accession>
<feature type="transmembrane region" description="Helical" evidence="1">
    <location>
        <begin position="46"/>
        <end position="69"/>
    </location>
</feature>
<dbReference type="EMBL" id="LN899822">
    <property type="protein sequence ID" value="CUV60748.1"/>
    <property type="molecule type" value="Genomic_DNA"/>
</dbReference>
<evidence type="ECO:0000313" key="4">
    <source>
        <dbReference type="EMBL" id="CUV24241.1"/>
    </source>
</evidence>
<evidence type="ECO:0000313" key="9">
    <source>
        <dbReference type="EMBL" id="CUV54089.1"/>
    </source>
</evidence>
<dbReference type="EMBL" id="LN899826">
    <property type="protein sequence ID" value="CUV39037.1"/>
    <property type="molecule type" value="Genomic_DNA"/>
</dbReference>
<dbReference type="EMBL" id="CP051169">
    <property type="protein sequence ID" value="QOK97002.1"/>
    <property type="molecule type" value="Genomic_DNA"/>
</dbReference>
<evidence type="ECO:0000313" key="6">
    <source>
        <dbReference type="EMBL" id="CUV36486.1"/>
    </source>
</evidence>
<protein>
    <submittedName>
        <fullName evidence="8">Putative transmembrane protein</fullName>
    </submittedName>
</protein>
<evidence type="ECO:0000313" key="12">
    <source>
        <dbReference type="EMBL" id="UZF13637.1"/>
    </source>
</evidence>
<dbReference type="EMBL" id="LN899823">
    <property type="protein sequence ID" value="CUV24241.1"/>
    <property type="molecule type" value="Genomic_DNA"/>
</dbReference>
<name>A0A0K1ZLL7_RALSL</name>
<dbReference type="EMBL" id="LN899825">
    <property type="protein sequence ID" value="CUV36486.1"/>
    <property type="molecule type" value="Genomic_DNA"/>
</dbReference>
<proteinExistence type="predicted"/>
<reference evidence="13" key="3">
    <citation type="submission" date="2018-01" db="EMBL/GenBank/DDBJ databases">
        <title>Raltonia solanacearum P824 infects blueberry.</title>
        <authorList>
            <person name="Bocsanczy A.M."/>
            <person name="Norman D.J."/>
        </authorList>
    </citation>
    <scope>NUCLEOTIDE SEQUENCE [LARGE SCALE GENOMIC DNA]</scope>
    <source>
        <strain evidence="13">P824</strain>
    </source>
</reference>
<evidence type="ECO:0000313" key="8">
    <source>
        <dbReference type="EMBL" id="CUV45784.1"/>
    </source>
</evidence>
<keyword evidence="1" id="KW-0472">Membrane</keyword>
<dbReference type="PATRIC" id="fig|305.107.peg.4312"/>
<dbReference type="EMBL" id="LN899827">
    <property type="protein sequence ID" value="CUV45784.1"/>
    <property type="molecule type" value="Genomic_DNA"/>
</dbReference>
<evidence type="ECO:0000313" key="10">
    <source>
        <dbReference type="EMBL" id="CUV60748.1"/>
    </source>
</evidence>
<evidence type="ECO:0000313" key="5">
    <source>
        <dbReference type="EMBL" id="CUV31280.1"/>
    </source>
</evidence>
<dbReference type="EMBL" id="CP025741">
    <property type="protein sequence ID" value="AYA46847.1"/>
    <property type="molecule type" value="Genomic_DNA"/>
</dbReference>
<evidence type="ECO:0000313" key="13">
    <source>
        <dbReference type="Proteomes" id="UP000262427"/>
    </source>
</evidence>
<reference evidence="14" key="5">
    <citation type="submission" date="2020-04" db="EMBL/GenBank/DDBJ databases">
        <title>Ralstonia solanacearum UW576, UW763, UW773, and UW774.</title>
        <authorList>
            <person name="Steidl O."/>
            <person name="Truchon A."/>
            <person name="Allen C."/>
        </authorList>
    </citation>
    <scope>NUCLEOTIDE SEQUENCE [LARGE SCALE GENOMIC DNA]</scope>
    <source>
        <strain evidence="14">UW774</strain>
    </source>
</reference>
<evidence type="ECO:0000256" key="1">
    <source>
        <dbReference type="SAM" id="Phobius"/>
    </source>
</evidence>
<evidence type="ECO:0000313" key="14">
    <source>
        <dbReference type="Proteomes" id="UP000593970"/>
    </source>
</evidence>
<organism evidence="8">
    <name type="scientific">Ralstonia solanacearum</name>
    <name type="common">Pseudomonas solanacearum</name>
    <dbReference type="NCBI Taxonomy" id="305"/>
    <lineage>
        <taxon>Bacteria</taxon>
        <taxon>Pseudomonadati</taxon>
        <taxon>Pseudomonadota</taxon>
        <taxon>Betaproteobacteria</taxon>
        <taxon>Burkholderiales</taxon>
        <taxon>Burkholderiaceae</taxon>
        <taxon>Ralstonia</taxon>
        <taxon>Ralstonia solanacearum species complex</taxon>
    </lineage>
</organism>
<reference evidence="2" key="2">
    <citation type="submission" date="2018-01" db="EMBL/GenBank/DDBJ databases">
        <title>Ralstonia pseudosolanacearum P824 infects blueberry.</title>
        <authorList>
            <person name="Bocsanczy A.M."/>
            <person name="Norman D.J."/>
        </authorList>
    </citation>
    <scope>NUCLEOTIDE SEQUENCE</scope>
    <source>
        <strain evidence="2">P824</strain>
    </source>
</reference>
<sequence>MKRRLLMWILWPAFLAAALAELVVFSVVDPADLRFFGQQITVSSEAVYTVSFFAFWVICGLSSALTLYVSPGIGKLEAHEHPLI</sequence>
<keyword evidence="1" id="KW-1133">Transmembrane helix</keyword>
<gene>
    <name evidence="11" type="ORF">HF909_11535</name>
    <name evidence="12" type="ORF">LH706_11250</name>
    <name evidence="3" type="ORF">PSS4_v1_940012</name>
    <name evidence="10" type="ORF">RD1301_v1_1090023</name>
    <name evidence="2" type="ORF">RSP824_10285</name>
    <name evidence="4" type="ORF">RUN1744_v1_610012</name>
    <name evidence="5" type="ORF">RUN1985_v1_840053</name>
    <name evidence="9" type="ORF">RUN215_v1_220096</name>
    <name evidence="6" type="ORF">TD1301_v1_2150008</name>
    <name evidence="7" type="ORF">TF3108_v1_220012</name>
    <name evidence="8" type="ORF">TO10_v1_380207</name>
</gene>
<dbReference type="Proteomes" id="UP000593970">
    <property type="component" value="Chromosome"/>
</dbReference>
<evidence type="ECO:0000313" key="2">
    <source>
        <dbReference type="EMBL" id="AYA46847.1"/>
    </source>
</evidence>
<reference evidence="12" key="6">
    <citation type="submission" date="2021-10" db="EMBL/GenBank/DDBJ databases">
        <title>Complete genome sequences of five Ralstonia solancearum strains isolated from sunflower.</title>
        <authorList>
            <person name="She X."/>
            <person name="He Z."/>
        </authorList>
    </citation>
    <scope>NUCLEOTIDE SEQUENCE</scope>
    <source>
        <strain evidence="12">RS638</strain>
    </source>
</reference>
<evidence type="ECO:0000313" key="7">
    <source>
        <dbReference type="EMBL" id="CUV39037.1"/>
    </source>
</evidence>